<name>A0ACC1I3S4_9FUNG</name>
<dbReference type="EMBL" id="JANBPG010002827">
    <property type="protein sequence ID" value="KAJ1884501.1"/>
    <property type="molecule type" value="Genomic_DNA"/>
</dbReference>
<evidence type="ECO:0000313" key="2">
    <source>
        <dbReference type="Proteomes" id="UP001150581"/>
    </source>
</evidence>
<sequence length="927" mass="103154">MKKVYKSPFVLDVLNLPNIQRSLERLADLLHKIQKALGDYLERERSSFPRFYFVGDEDLLEIIGNSKDVPRIQKHLRKMFAGLAFIELTEDNSQIIGMSSREGERIMFRQPIQLSKFPKINDWLAAIEREMRMTLADVLGRSITQLDAAVGEGGGKLDAALFRSWVDATPAQLVVLAKQAGWTRHVEEALASGGGEHLQRVLADVEGELQVLADAVLEDLAPIVRKKCEHLITELVHQRDIVRMMLANLVTGAQDFNWLVQMRFCYTAPASTPASEQQLLDSLVVCMGDAQFRYGFEYLGVQERLVQTPLTDRCYLTLTQALERRLGGSPFGPAGTGKTESVKALATQLGRFALVFCCDENFDFQAMGRIFVGLCQVGAWGVFDEFNRLDERILSAVSQQIQTIQLGLRRGYEAGGNGSAEIELLDHKVRLHADTGIFITMNPGYAGRSNLPDNLKKLFRSFAMTKPDRALIAQVMLYSQGFRQAELLASKVVPLFKLCAEQLSQQPHYDFGLRALKSVLVSAGNLKRERQQQQQQQQQQQGENQMDVDGGSGSSAVDEQGLLIQSVRETVVPKLVAQDIHLLSSLLEDVFPGIEYRPANIERLREAVLEVCRQRNWVPGARWMDKVVQLYQIQAIHHGVMMVGASGSGKTSAWQVLLAALERLEGVEGVSYVMDPKSVSKDELYGTLDSTTREWRDGLFTHLLRKIVDNVRGEGNRRHWIIFDGDVDPEWVENLNSVLDDNRLLTLPNGERLALPPNVRVMFEVETLKYATLATVSRCGMVWFSDDTVDFGMCMQRYLRVLASEGLTDADDGTKLIASMGGNASSSPGDEGLSPAMLVQSMAATIFEPFFASDALVERALAFAADAEADSIDHIMEFTQARALSTLTTLLNKTVIAVVEYNAQHSDFPLGADAVESFLNKRLAVAL</sequence>
<protein>
    <submittedName>
        <fullName evidence="1">Dynein heavy chain</fullName>
    </submittedName>
</protein>
<keyword evidence="2" id="KW-1185">Reference proteome</keyword>
<accession>A0ACC1I3S4</accession>
<proteinExistence type="predicted"/>
<organism evidence="1 2">
    <name type="scientific">Kickxella alabastrina</name>
    <dbReference type="NCBI Taxonomy" id="61397"/>
    <lineage>
        <taxon>Eukaryota</taxon>
        <taxon>Fungi</taxon>
        <taxon>Fungi incertae sedis</taxon>
        <taxon>Zoopagomycota</taxon>
        <taxon>Kickxellomycotina</taxon>
        <taxon>Kickxellomycetes</taxon>
        <taxon>Kickxellales</taxon>
        <taxon>Kickxellaceae</taxon>
        <taxon>Kickxella</taxon>
    </lineage>
</organism>
<evidence type="ECO:0000313" key="1">
    <source>
        <dbReference type="EMBL" id="KAJ1884501.1"/>
    </source>
</evidence>
<feature type="non-terminal residue" evidence="1">
    <location>
        <position position="927"/>
    </location>
</feature>
<reference evidence="1" key="1">
    <citation type="submission" date="2022-07" db="EMBL/GenBank/DDBJ databases">
        <title>Phylogenomic reconstructions and comparative analyses of Kickxellomycotina fungi.</title>
        <authorList>
            <person name="Reynolds N.K."/>
            <person name="Stajich J.E."/>
            <person name="Barry K."/>
            <person name="Grigoriev I.V."/>
            <person name="Crous P."/>
            <person name="Smith M.E."/>
        </authorList>
    </citation>
    <scope>NUCLEOTIDE SEQUENCE</scope>
    <source>
        <strain evidence="1">Benny 63K</strain>
    </source>
</reference>
<comment type="caution">
    <text evidence="1">The sequence shown here is derived from an EMBL/GenBank/DDBJ whole genome shotgun (WGS) entry which is preliminary data.</text>
</comment>
<gene>
    <name evidence="1" type="primary">DYN1_3</name>
    <name evidence="1" type="ORF">LPJ66_010580</name>
</gene>
<dbReference type="Proteomes" id="UP001150581">
    <property type="component" value="Unassembled WGS sequence"/>
</dbReference>